<feature type="site" description="Catalytically relevant" evidence="6">
    <location>
        <position position="188"/>
    </location>
</feature>
<comment type="similarity">
    <text evidence="1 4">Belongs to the SIS family. GutQ/KpsF subfamily.</text>
</comment>
<dbReference type="GO" id="GO:1901135">
    <property type="term" value="P:carbohydrate derivative metabolic process"/>
    <property type="evidence" value="ECO:0007669"/>
    <property type="project" value="InterPro"/>
</dbReference>
<evidence type="ECO:0000259" key="8">
    <source>
        <dbReference type="PROSITE" id="PS51371"/>
    </source>
</evidence>
<dbReference type="GO" id="GO:0046872">
    <property type="term" value="F:metal ion binding"/>
    <property type="evidence" value="ECO:0007669"/>
    <property type="project" value="UniProtKB-KW"/>
</dbReference>
<dbReference type="RefSeq" id="WP_037922414.1">
    <property type="nucleotide sequence ID" value="NZ_CP054599.1"/>
</dbReference>
<accession>A0A073J4N2</accession>
<evidence type="ECO:0000256" key="6">
    <source>
        <dbReference type="PIRSR" id="PIRSR004692-3"/>
    </source>
</evidence>
<dbReference type="PROSITE" id="PS51371">
    <property type="entry name" value="CBS"/>
    <property type="match status" value="2"/>
</dbReference>
<proteinExistence type="inferred from homology"/>
<reference evidence="10 11" key="1">
    <citation type="submission" date="2014-01" db="EMBL/GenBank/DDBJ databases">
        <title>Sulfitobacter sp. H3 (MCCC 1A00686) Genome Sequencing.</title>
        <authorList>
            <person name="Lai Q."/>
            <person name="Hong Z."/>
        </authorList>
    </citation>
    <scope>NUCLEOTIDE SEQUENCE [LARGE SCALE GENOMIC DNA]</scope>
    <source>
        <strain evidence="10 11">H3</strain>
    </source>
</reference>
<feature type="site" description="Catalytically relevant" evidence="6">
    <location>
        <position position="106"/>
    </location>
</feature>
<feature type="domain" description="CBS" evidence="8">
    <location>
        <begin position="204"/>
        <end position="267"/>
    </location>
</feature>
<evidence type="ECO:0000256" key="5">
    <source>
        <dbReference type="PIRSR" id="PIRSR004692-2"/>
    </source>
</evidence>
<sequence length="322" mass="33512">MTTDTPFVDTGRRVIAIEMQALSQLHDALDANFARAVDQLLKTTGRVIVTGIGKSGHIAHKIAATLASTGTPAQFVHPAEASHGDLGMVTSHDAVIAISNSGEAPELADLIAYTRRFAIPLIGITSRPESALGKQCDIIVTLPRAEEACGTGIVPTSSTTMTLAVGDALAVALMEHRAFTAEDFRGFHPGGKLGAQLSRVADLMHSGDALPLVTEDTGMGDALIEISQKSFGVVGVTDASGALVGIITDGDLRRHLDGLMSLTARDVMTAAPTTIGPDALAEQAVGVMNTRKITCLFVTDQKTAPTPLGLLHIHDCLRVGLG</sequence>
<dbReference type="InterPro" id="IPR050986">
    <property type="entry name" value="GutQ/KpsF_isomerases"/>
</dbReference>
<keyword evidence="11" id="KW-1185">Reference proteome</keyword>
<dbReference type="CDD" id="cd05014">
    <property type="entry name" value="SIS_Kpsf"/>
    <property type="match status" value="1"/>
</dbReference>
<dbReference type="Gene3D" id="3.40.50.10490">
    <property type="entry name" value="Glucose-6-phosphate isomerase like protein, domain 1"/>
    <property type="match status" value="1"/>
</dbReference>
<dbReference type="Proteomes" id="UP000027746">
    <property type="component" value="Unassembled WGS sequence"/>
</dbReference>
<keyword evidence="5" id="KW-0862">Zinc</keyword>
<keyword evidence="3 7" id="KW-0129">CBS domain</keyword>
<dbReference type="InterPro" id="IPR046348">
    <property type="entry name" value="SIS_dom_sf"/>
</dbReference>
<protein>
    <submittedName>
        <fullName evidence="10">D-arabinose 5-phosphate</fullName>
    </submittedName>
</protein>
<dbReference type="GO" id="GO:0005975">
    <property type="term" value="P:carbohydrate metabolic process"/>
    <property type="evidence" value="ECO:0007669"/>
    <property type="project" value="InterPro"/>
</dbReference>
<evidence type="ECO:0000313" key="11">
    <source>
        <dbReference type="Proteomes" id="UP000027746"/>
    </source>
</evidence>
<comment type="caution">
    <text evidence="10">The sequence shown here is derived from an EMBL/GenBank/DDBJ whole genome shotgun (WGS) entry which is preliminary data.</text>
</comment>
<dbReference type="InterPro" id="IPR046342">
    <property type="entry name" value="CBS_dom_sf"/>
</dbReference>
<dbReference type="Pfam" id="PF00571">
    <property type="entry name" value="CBS"/>
    <property type="match status" value="2"/>
</dbReference>
<name>A0A073J4N2_9RHOB</name>
<dbReference type="InterPro" id="IPR001347">
    <property type="entry name" value="SIS_dom"/>
</dbReference>
<dbReference type="OrthoDB" id="9762536at2"/>
<gene>
    <name evidence="10" type="ORF">SUH3_09185</name>
</gene>
<evidence type="ECO:0000313" key="10">
    <source>
        <dbReference type="EMBL" id="KEJ96939.1"/>
    </source>
</evidence>
<dbReference type="InterPro" id="IPR004800">
    <property type="entry name" value="KdsD/KpsF-type"/>
</dbReference>
<evidence type="ECO:0000256" key="3">
    <source>
        <dbReference type="ARBA" id="ARBA00023122"/>
    </source>
</evidence>
<dbReference type="GO" id="GO:0097367">
    <property type="term" value="F:carbohydrate derivative binding"/>
    <property type="evidence" value="ECO:0007669"/>
    <property type="project" value="InterPro"/>
</dbReference>
<dbReference type="EMBL" id="JAMD01000002">
    <property type="protein sequence ID" value="KEJ96939.1"/>
    <property type="molecule type" value="Genomic_DNA"/>
</dbReference>
<dbReference type="GO" id="GO:0019146">
    <property type="term" value="F:arabinose-5-phosphate isomerase activity"/>
    <property type="evidence" value="ECO:0007669"/>
    <property type="project" value="UniProtKB-ARBA"/>
</dbReference>
<keyword evidence="5" id="KW-0479">Metal-binding</keyword>
<feature type="domain" description="CBS" evidence="8">
    <location>
        <begin position="268"/>
        <end position="322"/>
    </location>
</feature>
<dbReference type="PANTHER" id="PTHR42745">
    <property type="match status" value="1"/>
</dbReference>
<evidence type="ECO:0000256" key="1">
    <source>
        <dbReference type="ARBA" id="ARBA00008165"/>
    </source>
</evidence>
<dbReference type="InterPro" id="IPR000644">
    <property type="entry name" value="CBS_dom"/>
</dbReference>
<dbReference type="PIRSF" id="PIRSF004692">
    <property type="entry name" value="KdsD_KpsF"/>
    <property type="match status" value="1"/>
</dbReference>
<feature type="domain" description="SIS" evidence="9">
    <location>
        <begin position="36"/>
        <end position="179"/>
    </location>
</feature>
<organism evidence="10 11">
    <name type="scientific">Pseudosulfitobacter pseudonitzschiae</name>
    <dbReference type="NCBI Taxonomy" id="1402135"/>
    <lineage>
        <taxon>Bacteria</taxon>
        <taxon>Pseudomonadati</taxon>
        <taxon>Pseudomonadota</taxon>
        <taxon>Alphaproteobacteria</taxon>
        <taxon>Rhodobacterales</taxon>
        <taxon>Roseobacteraceae</taxon>
        <taxon>Pseudosulfitobacter</taxon>
    </lineage>
</organism>
<dbReference type="FunFam" id="3.40.50.10490:FF:000011">
    <property type="entry name" value="Arabinose 5-phosphate isomerase"/>
    <property type="match status" value="1"/>
</dbReference>
<keyword evidence="2" id="KW-0677">Repeat</keyword>
<dbReference type="PANTHER" id="PTHR42745:SF1">
    <property type="entry name" value="ARABINOSE 5-PHOSPHATE ISOMERASE KDSD"/>
    <property type="match status" value="1"/>
</dbReference>
<dbReference type="PROSITE" id="PS51464">
    <property type="entry name" value="SIS"/>
    <property type="match status" value="1"/>
</dbReference>
<dbReference type="GeneID" id="68868212"/>
<dbReference type="Pfam" id="PF01380">
    <property type="entry name" value="SIS"/>
    <property type="match status" value="1"/>
</dbReference>
<evidence type="ECO:0000256" key="4">
    <source>
        <dbReference type="PIRNR" id="PIRNR004692"/>
    </source>
</evidence>
<evidence type="ECO:0000256" key="7">
    <source>
        <dbReference type="PROSITE-ProRule" id="PRU00703"/>
    </source>
</evidence>
<feature type="binding site" evidence="5">
    <location>
        <position position="77"/>
    </location>
    <ligand>
        <name>Zn(2+)</name>
        <dbReference type="ChEBI" id="CHEBI:29105"/>
    </ligand>
</feature>
<feature type="site" description="Catalytically relevant" evidence="6">
    <location>
        <position position="54"/>
    </location>
</feature>
<dbReference type="Gene3D" id="3.10.580.10">
    <property type="entry name" value="CBS-domain"/>
    <property type="match status" value="1"/>
</dbReference>
<dbReference type="AlphaFoldDB" id="A0A073J4N2"/>
<dbReference type="InterPro" id="IPR035474">
    <property type="entry name" value="SIS_Kpsf"/>
</dbReference>
<feature type="site" description="Catalytically relevant" evidence="6">
    <location>
        <position position="147"/>
    </location>
</feature>
<evidence type="ECO:0000256" key="2">
    <source>
        <dbReference type="ARBA" id="ARBA00022737"/>
    </source>
</evidence>
<dbReference type="SUPFAM" id="SSF53697">
    <property type="entry name" value="SIS domain"/>
    <property type="match status" value="1"/>
</dbReference>
<evidence type="ECO:0000259" key="9">
    <source>
        <dbReference type="PROSITE" id="PS51464"/>
    </source>
</evidence>
<dbReference type="NCBIfam" id="TIGR00393">
    <property type="entry name" value="kpsF"/>
    <property type="match status" value="1"/>
</dbReference>
<dbReference type="CDD" id="cd04604">
    <property type="entry name" value="CBS_pair_SIS_assoc"/>
    <property type="match status" value="1"/>
</dbReference>